<protein>
    <submittedName>
        <fullName evidence="2">Uncharacterized protein</fullName>
    </submittedName>
</protein>
<organism evidence="2 3">
    <name type="scientific">Streptomyces nigrescens</name>
    <dbReference type="NCBI Taxonomy" id="1920"/>
    <lineage>
        <taxon>Bacteria</taxon>
        <taxon>Bacillati</taxon>
        <taxon>Actinomycetota</taxon>
        <taxon>Actinomycetes</taxon>
        <taxon>Kitasatosporales</taxon>
        <taxon>Streptomycetaceae</taxon>
        <taxon>Streptomyces</taxon>
    </lineage>
</organism>
<name>A0ABM7ZKT1_STRNI</name>
<reference evidence="2" key="1">
    <citation type="submission" date="2022-06" db="EMBL/GenBank/DDBJ databases">
        <title>Complete genome sequence of Streptomyces nigrescens HEK616.</title>
        <authorList>
            <person name="Asamizu S."/>
            <person name="Onaka H."/>
        </authorList>
    </citation>
    <scope>NUCLEOTIDE SEQUENCE</scope>
    <source>
        <strain evidence="2">HEK616</strain>
    </source>
</reference>
<accession>A0ABM7ZKT1</accession>
<gene>
    <name evidence="2" type="ORF">HEK616_01010</name>
</gene>
<evidence type="ECO:0000313" key="2">
    <source>
        <dbReference type="EMBL" id="BDM66614.1"/>
    </source>
</evidence>
<evidence type="ECO:0000313" key="3">
    <source>
        <dbReference type="Proteomes" id="UP001059597"/>
    </source>
</evidence>
<feature type="region of interest" description="Disordered" evidence="1">
    <location>
        <begin position="1"/>
        <end position="34"/>
    </location>
</feature>
<sequence length="75" mass="7977">MTGRAGGMRRRVSERRTRVSVRRARAGGMRRRAGVIKSRGSRAVADAECVLPSADVLFARVGRPAGVRAGTEGSP</sequence>
<dbReference type="EMBL" id="AP026073">
    <property type="protein sequence ID" value="BDM66614.1"/>
    <property type="molecule type" value="Genomic_DNA"/>
</dbReference>
<feature type="compositionally biased region" description="Basic residues" evidence="1">
    <location>
        <begin position="7"/>
        <end position="34"/>
    </location>
</feature>
<dbReference type="Proteomes" id="UP001059597">
    <property type="component" value="Chromosome"/>
</dbReference>
<evidence type="ECO:0000256" key="1">
    <source>
        <dbReference type="SAM" id="MobiDB-lite"/>
    </source>
</evidence>
<proteinExistence type="predicted"/>
<keyword evidence="3" id="KW-1185">Reference proteome</keyword>